<protein>
    <submittedName>
        <fullName evidence="1">Uncharacterized protein</fullName>
    </submittedName>
</protein>
<evidence type="ECO:0000313" key="2">
    <source>
        <dbReference type="Proteomes" id="UP000325424"/>
    </source>
</evidence>
<sequence>MDASPRVGIKNVTDLGQTRYESLFAPRDADNTKFQFRYINAKIKMDGIPLRFGFDESCTPFVETSRSGLIYHPTMFVLHAKNKPDSNPRKPWMVATAYKYQDLATRILNLLHAVPLHKRYRNLKVHAECLPRCFQDANGRIVTLPYTLPEGAQLVMYPYHVDGDTRAPMVVANEILLRAPSFPYDDRRRHRKEILIENDAITLPLIESDQQPYPSELSHDILSGVNLHTPYGPIEGVIIPTDYGDAKVQSPIYKEWRSSLKIKLVVEE</sequence>
<dbReference type="Proteomes" id="UP000325424">
    <property type="component" value="Segment"/>
</dbReference>
<reference evidence="2" key="1">
    <citation type="submission" date="2019-06" db="EMBL/GenBank/DDBJ databases">
        <title>Complete genome sequence of Stenotrophomonas phage Moby.</title>
        <authorList>
            <person name="Vicary A."/>
            <person name="Newkirk H."/>
            <person name="Moreland R."/>
            <person name="Liu M."/>
            <person name="Ramsey J."/>
            <person name="Gonzalez C.F."/>
            <person name="Leavitt J."/>
        </authorList>
    </citation>
    <scope>NUCLEOTIDE SEQUENCE [LARGE SCALE GENOMIC DNA]</scope>
</reference>
<accession>A0A5P8PM28</accession>
<evidence type="ECO:0000313" key="1">
    <source>
        <dbReference type="EMBL" id="QFR57798.1"/>
    </source>
</evidence>
<proteinExistence type="predicted"/>
<name>A0A5P8PM28_9CAUD</name>
<keyword evidence="2" id="KW-1185">Reference proteome</keyword>
<organism evidence="1 2">
    <name type="scientific">Stenotrophomonas phage Moby</name>
    <dbReference type="NCBI Taxonomy" id="2601680"/>
    <lineage>
        <taxon>Viruses</taxon>
        <taxon>Duplodnaviria</taxon>
        <taxon>Heunggongvirae</taxon>
        <taxon>Uroviricota</taxon>
        <taxon>Caudoviricetes</taxon>
        <taxon>Menderavirus</taxon>
        <taxon>Menderavirus moby</taxon>
    </lineage>
</organism>
<gene>
    <name evidence="1" type="ORF">CPT_Moby_050</name>
</gene>
<dbReference type="EMBL" id="MN095772">
    <property type="protein sequence ID" value="QFR57798.1"/>
    <property type="molecule type" value="Genomic_DNA"/>
</dbReference>